<dbReference type="EMBL" id="SMFL01000008">
    <property type="protein sequence ID" value="TDE12948.1"/>
    <property type="molecule type" value="Genomic_DNA"/>
</dbReference>
<comment type="caution">
    <text evidence="2">The sequence shown here is derived from an EMBL/GenBank/DDBJ whole genome shotgun (WGS) entry which is preliminary data.</text>
</comment>
<dbReference type="AlphaFoldDB" id="A0A4V2Z3K2"/>
<name>A0A4V2Z3K2_9BACT</name>
<accession>A0A4V2Z3K2</accession>
<keyword evidence="3" id="KW-1185">Reference proteome</keyword>
<feature type="signal peptide" evidence="1">
    <location>
        <begin position="1"/>
        <end position="20"/>
    </location>
</feature>
<reference evidence="2 3" key="1">
    <citation type="submission" date="2019-03" db="EMBL/GenBank/DDBJ databases">
        <title>Dyadobacter AR-3-6 sp. nov., isolated from arctic soil.</title>
        <authorList>
            <person name="Chaudhary D.K."/>
        </authorList>
    </citation>
    <scope>NUCLEOTIDE SEQUENCE [LARGE SCALE GENOMIC DNA]</scope>
    <source>
        <strain evidence="2 3">AR-3-6</strain>
    </source>
</reference>
<keyword evidence="1" id="KW-0732">Signal</keyword>
<evidence type="ECO:0000313" key="3">
    <source>
        <dbReference type="Proteomes" id="UP000294850"/>
    </source>
</evidence>
<proteinExistence type="predicted"/>
<dbReference type="OrthoDB" id="622552at2"/>
<protein>
    <submittedName>
        <fullName evidence="2">Lipid A deacylase LpxR family protein</fullName>
    </submittedName>
</protein>
<sequence length="322" mass="36856">MYKTPILIFFLLLPTFPSFAQRSDNTASFRNVTGDKYFRIHYDNDFFTKTDYYYTQGYSLEMVHPFLSKNPVSKILLQLKNSRSKSGLAFEHYGFTPTSIKSNDILKADRPFAGVIMLKSFSISVDTIRRQRLASTLSLGMIGPAAFAGRMQATIHRWTEDPQPLGWQYQIRNNPVINYELAHEKELVNVPDILSVNTNVQARLGTLSDKVMAGLSLTLGRFDSSFGKREKNHKRNFRIYVYSQPMAGLVGYDASLQGGFLSRKSPYTVKSTDINRITFQNNFGVVVNVWKIYAEYYQIYLSKEFKTGRDHQWGGVKFGVAF</sequence>
<dbReference type="Proteomes" id="UP000294850">
    <property type="component" value="Unassembled WGS sequence"/>
</dbReference>
<dbReference type="InterPro" id="IPR037107">
    <property type="entry name" value="Put_OMP_sf"/>
</dbReference>
<organism evidence="2 3">
    <name type="scientific">Dyadobacter psychrotolerans</name>
    <dbReference type="NCBI Taxonomy" id="2541721"/>
    <lineage>
        <taxon>Bacteria</taxon>
        <taxon>Pseudomonadati</taxon>
        <taxon>Bacteroidota</taxon>
        <taxon>Cytophagia</taxon>
        <taxon>Cytophagales</taxon>
        <taxon>Spirosomataceae</taxon>
        <taxon>Dyadobacter</taxon>
    </lineage>
</organism>
<dbReference type="Pfam" id="PF09982">
    <property type="entry name" value="LpxR"/>
    <property type="match status" value="1"/>
</dbReference>
<evidence type="ECO:0000256" key="1">
    <source>
        <dbReference type="SAM" id="SignalP"/>
    </source>
</evidence>
<evidence type="ECO:0000313" key="2">
    <source>
        <dbReference type="EMBL" id="TDE12948.1"/>
    </source>
</evidence>
<gene>
    <name evidence="2" type="ORF">E0F88_21190</name>
</gene>
<dbReference type="InterPro" id="IPR018707">
    <property type="entry name" value="LpxR"/>
</dbReference>
<dbReference type="Gene3D" id="2.40.128.140">
    <property type="entry name" value="Outer membrane protein"/>
    <property type="match status" value="1"/>
</dbReference>
<feature type="chain" id="PRO_5020600034" evidence="1">
    <location>
        <begin position="21"/>
        <end position="322"/>
    </location>
</feature>